<gene>
    <name evidence="9" type="ORF">PROFUN_02930</name>
</gene>
<comment type="caution">
    <text evidence="9">The sequence shown here is derived from an EMBL/GenBank/DDBJ whole genome shotgun (WGS) entry which is preliminary data.</text>
</comment>
<dbReference type="InterPro" id="IPR011701">
    <property type="entry name" value="MFS"/>
</dbReference>
<keyword evidence="2" id="KW-1003">Cell membrane</keyword>
<dbReference type="Gene3D" id="1.20.1250.20">
    <property type="entry name" value="MFS general substrate transporter like domains"/>
    <property type="match status" value="1"/>
</dbReference>
<dbReference type="OrthoDB" id="10265235at2759"/>
<name>A0A2P6NS54_9EUKA</name>
<keyword evidence="7" id="KW-0732">Signal</keyword>
<dbReference type="Pfam" id="PF07690">
    <property type="entry name" value="MFS_1"/>
    <property type="match status" value="1"/>
</dbReference>
<feature type="transmembrane region" description="Helical" evidence="6">
    <location>
        <begin position="138"/>
        <end position="159"/>
    </location>
</feature>
<dbReference type="EMBL" id="MDYQ01000027">
    <property type="protein sequence ID" value="PRP86781.1"/>
    <property type="molecule type" value="Genomic_DNA"/>
</dbReference>
<feature type="domain" description="Major facilitator superfamily (MFS) profile" evidence="8">
    <location>
        <begin position="5"/>
        <end position="421"/>
    </location>
</feature>
<sequence length="437" mass="46784">MRSHAFFGLWLGQFLSLLGTDATKFALRVWSYSDTGSVTQFALITVFAELPSFFLSPIGGAFSDRYNRKYIMMISDLISAMSTACLFLLHSTGSLQTWHIYLASAIGSSANAFQWPAFTSSVITLLPRDGDNKKFQGMNQAAPAISMLLAPLIGGYVVVSGGLSAVFMVELSTFLLASAMALGVTIPPPEKSTEGQEGSGSLLGEISGAWNFIRMRPGLVGMVLFLSWTQFCSGMIQVLMTPMVMNFASADVLGGVLTASGAGAVFGSIILAFYTGPKQRKVLAVLFIGLFQGCLLSLCGIYPNAFFILSVAFSYMFFVPLVRVCREAIWQSKAPQDMQGRIIGLQKMIQQLALPTASLLAGPLADQIFEPAMSKGGFLENSLGPILGSGPGRGAALLFVILGIFGIFASLLGLSYTPLRRVDVELPNLGTKTDKKN</sequence>
<feature type="transmembrane region" description="Helical" evidence="6">
    <location>
        <begin position="38"/>
        <end position="58"/>
    </location>
</feature>
<keyword evidence="10" id="KW-1185">Reference proteome</keyword>
<evidence type="ECO:0000256" key="3">
    <source>
        <dbReference type="ARBA" id="ARBA00022692"/>
    </source>
</evidence>
<reference evidence="9 10" key="1">
    <citation type="journal article" date="2018" name="Genome Biol. Evol.">
        <title>Multiple Roots of Fruiting Body Formation in Amoebozoa.</title>
        <authorList>
            <person name="Hillmann F."/>
            <person name="Forbes G."/>
            <person name="Novohradska S."/>
            <person name="Ferling I."/>
            <person name="Riege K."/>
            <person name="Groth M."/>
            <person name="Westermann M."/>
            <person name="Marz M."/>
            <person name="Spaller T."/>
            <person name="Winckler T."/>
            <person name="Schaap P."/>
            <person name="Glockner G."/>
        </authorList>
    </citation>
    <scope>NUCLEOTIDE SEQUENCE [LARGE SCALE GENOMIC DNA]</scope>
    <source>
        <strain evidence="9 10">Jena</strain>
    </source>
</reference>
<feature type="transmembrane region" description="Helical" evidence="6">
    <location>
        <begin position="252"/>
        <end position="275"/>
    </location>
</feature>
<feature type="transmembrane region" description="Helical" evidence="6">
    <location>
        <begin position="395"/>
        <end position="416"/>
    </location>
</feature>
<evidence type="ECO:0000313" key="10">
    <source>
        <dbReference type="Proteomes" id="UP000241769"/>
    </source>
</evidence>
<dbReference type="CDD" id="cd06173">
    <property type="entry name" value="MFS_MefA_like"/>
    <property type="match status" value="1"/>
</dbReference>
<dbReference type="PANTHER" id="PTHR23513">
    <property type="entry name" value="INTEGRAL MEMBRANE EFFLUX PROTEIN-RELATED"/>
    <property type="match status" value="1"/>
</dbReference>
<evidence type="ECO:0000256" key="4">
    <source>
        <dbReference type="ARBA" id="ARBA00022989"/>
    </source>
</evidence>
<accession>A0A2P6NS54</accession>
<protein>
    <submittedName>
        <fullName evidence="9">Arabinose efflux permease family protein</fullName>
    </submittedName>
</protein>
<feature type="signal peptide" evidence="7">
    <location>
        <begin position="1"/>
        <end position="22"/>
    </location>
</feature>
<dbReference type="InParanoid" id="A0A2P6NS54"/>
<proteinExistence type="predicted"/>
<evidence type="ECO:0000256" key="1">
    <source>
        <dbReference type="ARBA" id="ARBA00004651"/>
    </source>
</evidence>
<evidence type="ECO:0000256" key="7">
    <source>
        <dbReference type="SAM" id="SignalP"/>
    </source>
</evidence>
<dbReference type="InterPro" id="IPR020846">
    <property type="entry name" value="MFS_dom"/>
</dbReference>
<keyword evidence="3 6" id="KW-0812">Transmembrane</keyword>
<dbReference type="PANTHER" id="PTHR23513:SF6">
    <property type="entry name" value="MAJOR FACILITATOR SUPERFAMILY ASSOCIATED DOMAIN-CONTAINING PROTEIN"/>
    <property type="match status" value="1"/>
</dbReference>
<evidence type="ECO:0000256" key="2">
    <source>
        <dbReference type="ARBA" id="ARBA00022475"/>
    </source>
</evidence>
<feature type="chain" id="PRO_5015140396" evidence="7">
    <location>
        <begin position="23"/>
        <end position="437"/>
    </location>
</feature>
<keyword evidence="5 6" id="KW-0472">Membrane</keyword>
<feature type="transmembrane region" description="Helical" evidence="6">
    <location>
        <begin position="282"/>
        <end position="299"/>
    </location>
</feature>
<dbReference type="SUPFAM" id="SSF103473">
    <property type="entry name" value="MFS general substrate transporter"/>
    <property type="match status" value="1"/>
</dbReference>
<evidence type="ECO:0000259" key="8">
    <source>
        <dbReference type="PROSITE" id="PS50850"/>
    </source>
</evidence>
<evidence type="ECO:0000256" key="5">
    <source>
        <dbReference type="ARBA" id="ARBA00023136"/>
    </source>
</evidence>
<evidence type="ECO:0000256" key="6">
    <source>
        <dbReference type="SAM" id="Phobius"/>
    </source>
</evidence>
<dbReference type="AlphaFoldDB" id="A0A2P6NS54"/>
<dbReference type="GO" id="GO:0022857">
    <property type="term" value="F:transmembrane transporter activity"/>
    <property type="evidence" value="ECO:0007669"/>
    <property type="project" value="InterPro"/>
</dbReference>
<evidence type="ECO:0000313" key="9">
    <source>
        <dbReference type="EMBL" id="PRP86781.1"/>
    </source>
</evidence>
<keyword evidence="4 6" id="KW-1133">Transmembrane helix</keyword>
<feature type="transmembrane region" description="Helical" evidence="6">
    <location>
        <begin position="70"/>
        <end position="89"/>
    </location>
</feature>
<dbReference type="InterPro" id="IPR036259">
    <property type="entry name" value="MFS_trans_sf"/>
</dbReference>
<feature type="transmembrane region" description="Helical" evidence="6">
    <location>
        <begin position="219"/>
        <end position="240"/>
    </location>
</feature>
<dbReference type="GO" id="GO:0005886">
    <property type="term" value="C:plasma membrane"/>
    <property type="evidence" value="ECO:0007669"/>
    <property type="project" value="UniProtKB-SubCell"/>
</dbReference>
<dbReference type="Proteomes" id="UP000241769">
    <property type="component" value="Unassembled WGS sequence"/>
</dbReference>
<organism evidence="9 10">
    <name type="scientific">Planoprotostelium fungivorum</name>
    <dbReference type="NCBI Taxonomy" id="1890364"/>
    <lineage>
        <taxon>Eukaryota</taxon>
        <taxon>Amoebozoa</taxon>
        <taxon>Evosea</taxon>
        <taxon>Variosea</taxon>
        <taxon>Cavosteliida</taxon>
        <taxon>Cavosteliaceae</taxon>
        <taxon>Planoprotostelium</taxon>
    </lineage>
</organism>
<comment type="subcellular location">
    <subcellularLocation>
        <location evidence="1">Cell membrane</location>
        <topology evidence="1">Multi-pass membrane protein</topology>
    </subcellularLocation>
</comment>
<dbReference type="PROSITE" id="PS50850">
    <property type="entry name" value="MFS"/>
    <property type="match status" value="1"/>
</dbReference>